<dbReference type="VEuPathDB" id="FungiDB:SMAC_03345"/>
<evidence type="ECO:0000313" key="2">
    <source>
        <dbReference type="Proteomes" id="UP000433876"/>
    </source>
</evidence>
<gene>
    <name evidence="1" type="ORF">SMACR_03345</name>
</gene>
<sequence length="205" mass="22385">MTSETKQASNTGSGHLHAKVVDDAESVLRQFSLPVCSTSLLDEIISRDIDLDFGPAQWSAYNQLINVQRLQLESLFNCVLGFNKEACAGLKGAGTGHVRSDILRSILVSLSSLMFLRMSTTITLATHGPHACQKRAPGNFLPVPKFDSAKLVNDEGLASLREDCELILKLIAKLTTVSPEPTAPTKFVDLSGKEIIRHKKPRVFI</sequence>
<dbReference type="Proteomes" id="UP000433876">
    <property type="component" value="Unassembled WGS sequence"/>
</dbReference>
<organism evidence="1 2">
    <name type="scientific">Sordaria macrospora</name>
    <dbReference type="NCBI Taxonomy" id="5147"/>
    <lineage>
        <taxon>Eukaryota</taxon>
        <taxon>Fungi</taxon>
        <taxon>Dikarya</taxon>
        <taxon>Ascomycota</taxon>
        <taxon>Pezizomycotina</taxon>
        <taxon>Sordariomycetes</taxon>
        <taxon>Sordariomycetidae</taxon>
        <taxon>Sordariales</taxon>
        <taxon>Sordariaceae</taxon>
        <taxon>Sordaria</taxon>
    </lineage>
</organism>
<name>A0A8S8ZEV0_SORMA</name>
<evidence type="ECO:0000313" key="1">
    <source>
        <dbReference type="EMBL" id="KAA8629034.1"/>
    </source>
</evidence>
<dbReference type="OMA" id="PAQWSAY"/>
<proteinExistence type="predicted"/>
<dbReference type="EMBL" id="NMPR01000152">
    <property type="protein sequence ID" value="KAA8629034.1"/>
    <property type="molecule type" value="Genomic_DNA"/>
</dbReference>
<reference evidence="1 2" key="1">
    <citation type="submission" date="2017-07" db="EMBL/GenBank/DDBJ databases">
        <title>Genome sequence of the Sordaria macrospora wild type strain R19027.</title>
        <authorList>
            <person name="Nowrousian M."/>
            <person name="Teichert I."/>
            <person name="Kueck U."/>
        </authorList>
    </citation>
    <scope>NUCLEOTIDE SEQUENCE [LARGE SCALE GENOMIC DNA]</scope>
    <source>
        <strain evidence="1 2">R19027</strain>
        <tissue evidence="1">Mycelium</tissue>
    </source>
</reference>
<accession>A0A8S8ZEV0</accession>
<comment type="caution">
    <text evidence="1">The sequence shown here is derived from an EMBL/GenBank/DDBJ whole genome shotgun (WGS) entry which is preliminary data.</text>
</comment>
<dbReference type="AlphaFoldDB" id="A0A8S8ZEV0"/>
<protein>
    <submittedName>
        <fullName evidence="1">Uncharacterized protein</fullName>
    </submittedName>
</protein>